<feature type="compositionally biased region" description="Polar residues" evidence="1">
    <location>
        <begin position="14"/>
        <end position="23"/>
    </location>
</feature>
<evidence type="ECO:0000313" key="2">
    <source>
        <dbReference type="EMBL" id="KAJ7324574.1"/>
    </source>
</evidence>
<sequence>STRGDQIRAPSFSAPPQSCQALGQNPEGRGCGTPLSQRPLLRKGDYVRVLKINGVFEKGYVR</sequence>
<comment type="caution">
    <text evidence="2">The sequence shown here is derived from an EMBL/GenBank/DDBJ whole genome shotgun (WGS) entry which is preliminary data.</text>
</comment>
<feature type="region of interest" description="Disordered" evidence="1">
    <location>
        <begin position="1"/>
        <end position="37"/>
    </location>
</feature>
<organism evidence="2 3">
    <name type="scientific">Phrynocephalus forsythii</name>
    <dbReference type="NCBI Taxonomy" id="171643"/>
    <lineage>
        <taxon>Eukaryota</taxon>
        <taxon>Metazoa</taxon>
        <taxon>Chordata</taxon>
        <taxon>Craniata</taxon>
        <taxon>Vertebrata</taxon>
        <taxon>Euteleostomi</taxon>
        <taxon>Lepidosauria</taxon>
        <taxon>Squamata</taxon>
        <taxon>Bifurcata</taxon>
        <taxon>Unidentata</taxon>
        <taxon>Episquamata</taxon>
        <taxon>Toxicofera</taxon>
        <taxon>Iguania</taxon>
        <taxon>Acrodonta</taxon>
        <taxon>Agamidae</taxon>
        <taxon>Agaminae</taxon>
        <taxon>Phrynocephalus</taxon>
    </lineage>
</organism>
<reference evidence="2" key="1">
    <citation type="journal article" date="2023" name="DNA Res.">
        <title>Chromosome-level genome assembly of Phrynocephalus forsythii using third-generation DNA sequencing and Hi-C analysis.</title>
        <authorList>
            <person name="Qi Y."/>
            <person name="Zhao W."/>
            <person name="Zhao Y."/>
            <person name="Niu C."/>
            <person name="Cao S."/>
            <person name="Zhang Y."/>
        </authorList>
    </citation>
    <scope>NUCLEOTIDE SEQUENCE</scope>
    <source>
        <tissue evidence="2">Muscle</tissue>
    </source>
</reference>
<dbReference type="AlphaFoldDB" id="A0A9Q0XR58"/>
<dbReference type="Proteomes" id="UP001142489">
    <property type="component" value="Unassembled WGS sequence"/>
</dbReference>
<gene>
    <name evidence="2" type="ORF">JRQ81_017594</name>
</gene>
<keyword evidence="3" id="KW-1185">Reference proteome</keyword>
<feature type="non-terminal residue" evidence="2">
    <location>
        <position position="1"/>
    </location>
</feature>
<proteinExistence type="predicted"/>
<protein>
    <submittedName>
        <fullName evidence="2">Uncharacterized protein</fullName>
    </submittedName>
</protein>
<evidence type="ECO:0000256" key="1">
    <source>
        <dbReference type="SAM" id="MobiDB-lite"/>
    </source>
</evidence>
<accession>A0A9Q0XR58</accession>
<dbReference type="EMBL" id="JAPFRF010000008">
    <property type="protein sequence ID" value="KAJ7324574.1"/>
    <property type="molecule type" value="Genomic_DNA"/>
</dbReference>
<name>A0A9Q0XR58_9SAUR</name>
<feature type="non-terminal residue" evidence="2">
    <location>
        <position position="62"/>
    </location>
</feature>
<evidence type="ECO:0000313" key="3">
    <source>
        <dbReference type="Proteomes" id="UP001142489"/>
    </source>
</evidence>